<organism evidence="2 3">
    <name type="scientific">Pontiella desulfatans</name>
    <dbReference type="NCBI Taxonomy" id="2750659"/>
    <lineage>
        <taxon>Bacteria</taxon>
        <taxon>Pseudomonadati</taxon>
        <taxon>Kiritimatiellota</taxon>
        <taxon>Kiritimatiellia</taxon>
        <taxon>Kiritimatiellales</taxon>
        <taxon>Pontiellaceae</taxon>
        <taxon>Pontiella</taxon>
    </lineage>
</organism>
<dbReference type="Pfam" id="PF11175">
    <property type="entry name" value="DUF2961"/>
    <property type="match status" value="1"/>
</dbReference>
<dbReference type="RefSeq" id="WP_222847105.1">
    <property type="nucleotide sequence ID" value="NZ_CAAHFG010000001.1"/>
</dbReference>
<dbReference type="AlphaFoldDB" id="A0A6C2TZN0"/>
<dbReference type="Gene3D" id="2.60.120.1390">
    <property type="match status" value="2"/>
</dbReference>
<name>A0A6C2TZN0_PONDE</name>
<evidence type="ECO:0008006" key="4">
    <source>
        <dbReference type="Google" id="ProtNLM"/>
    </source>
</evidence>
<dbReference type="Proteomes" id="UP000366872">
    <property type="component" value="Unassembled WGS sequence"/>
</dbReference>
<feature type="signal peptide" evidence="1">
    <location>
        <begin position="1"/>
        <end position="24"/>
    </location>
</feature>
<keyword evidence="3" id="KW-1185">Reference proteome</keyword>
<feature type="chain" id="PRO_5025682047" description="DUF2961 domain-containing protein" evidence="1">
    <location>
        <begin position="25"/>
        <end position="691"/>
    </location>
</feature>
<reference evidence="2 3" key="1">
    <citation type="submission" date="2019-04" db="EMBL/GenBank/DDBJ databases">
        <authorList>
            <person name="Van Vliet M D."/>
        </authorList>
    </citation>
    <scope>NUCLEOTIDE SEQUENCE [LARGE SCALE GENOMIC DNA]</scope>
    <source>
        <strain evidence="2 3">F1</strain>
    </source>
</reference>
<accession>A0A6C2TZN0</accession>
<evidence type="ECO:0000313" key="2">
    <source>
        <dbReference type="EMBL" id="VGO13160.1"/>
    </source>
</evidence>
<dbReference type="EMBL" id="CAAHFG010000001">
    <property type="protein sequence ID" value="VGO13160.1"/>
    <property type="molecule type" value="Genomic_DNA"/>
</dbReference>
<dbReference type="InterPro" id="IPR021345">
    <property type="entry name" value="DUF2961"/>
</dbReference>
<evidence type="ECO:0000313" key="3">
    <source>
        <dbReference type="Proteomes" id="UP000366872"/>
    </source>
</evidence>
<proteinExistence type="predicted"/>
<keyword evidence="1" id="KW-0732">Signal</keyword>
<gene>
    <name evidence="2" type="ORF">PDESU_01714</name>
</gene>
<sequence>MNKYFKTMSLLCAATVLSVFSVQAEESVTIESLLTEMVDHESVARFPEKNFRLKQTSSYSRESTTPDEPKNWFKNHDYNSGPNDHNFVRVEENNGRKEWVMMDHSGPGVIVRSWMPWESPEKGTSDVTLRIYIDGSAEPVLVGNKLGLFDGTGLIPYPFGHTSLRSSVNFFPIPYARSCKVTLDHLPHYYIFTYREYDEGTPVKSFTMEDFEALKPLTATVGKTLLSPTIGRTAQPVGFTAQLDPKAEKQLELPSGVGSIRELSVKLGSYENMDVTRKTILKMEFDGMETVWCPIGDFFGSGIGLNPVQGWYRTVAEDGTMSCRWVMPYKQSAKVSLVNLNDEPIDAQVSVKRGAWTWDERSMYFNAAWRGQYPVHTRPYSDWNYVTLKGRGVYVGDTLTVMNPTDDWWGEGDAKIWVDGEDFPSIFGTGTEDYYAYSWGGRSTDFYEHPFQAQPMSHKYNKLNRKTAVGERNTQGYSTETRSRSLDTMPFARSLQLDMEVWTWTECDMGYGVGVYWYGDATTTSNRKPDPEEAIAVPRIPEKIASPFDGAVEFEKMKLVYAPPHLEQMPQNLKKYKGSWNENDHVLYKGLAVGDAVEFKIPASDAVAQKLILYATKSDNFATLRFTVNGNPAGGDVDLYAAKPVAAKPIELGTFEPVEGAYVLRVEVVGKKPKSEGTFFGLDNVVCKSNK</sequence>
<evidence type="ECO:0000256" key="1">
    <source>
        <dbReference type="SAM" id="SignalP"/>
    </source>
</evidence>
<protein>
    <recommendedName>
        <fullName evidence="4">DUF2961 domain-containing protein</fullName>
    </recommendedName>
</protein>